<name>A0AAV7RNK8_PLEWA</name>
<organism evidence="1 2">
    <name type="scientific">Pleurodeles waltl</name>
    <name type="common">Iberian ribbed newt</name>
    <dbReference type="NCBI Taxonomy" id="8319"/>
    <lineage>
        <taxon>Eukaryota</taxon>
        <taxon>Metazoa</taxon>
        <taxon>Chordata</taxon>
        <taxon>Craniata</taxon>
        <taxon>Vertebrata</taxon>
        <taxon>Euteleostomi</taxon>
        <taxon>Amphibia</taxon>
        <taxon>Batrachia</taxon>
        <taxon>Caudata</taxon>
        <taxon>Salamandroidea</taxon>
        <taxon>Salamandridae</taxon>
        <taxon>Pleurodelinae</taxon>
        <taxon>Pleurodeles</taxon>
    </lineage>
</organism>
<protein>
    <submittedName>
        <fullName evidence="1">Uncharacterized protein</fullName>
    </submittedName>
</protein>
<keyword evidence="2" id="KW-1185">Reference proteome</keyword>
<proteinExistence type="predicted"/>
<evidence type="ECO:0000313" key="2">
    <source>
        <dbReference type="Proteomes" id="UP001066276"/>
    </source>
</evidence>
<gene>
    <name evidence="1" type="ORF">NDU88_005953</name>
</gene>
<evidence type="ECO:0000313" key="1">
    <source>
        <dbReference type="EMBL" id="KAJ1153191.1"/>
    </source>
</evidence>
<dbReference type="PANTHER" id="PTHR19446">
    <property type="entry name" value="REVERSE TRANSCRIPTASES"/>
    <property type="match status" value="1"/>
</dbReference>
<comment type="caution">
    <text evidence="1">The sequence shown here is derived from an EMBL/GenBank/DDBJ whole genome shotgun (WGS) entry which is preliminary data.</text>
</comment>
<dbReference type="AlphaFoldDB" id="A0AAV7RNK8"/>
<accession>A0AAV7RNK8</accession>
<sequence length="204" mass="22482">MLAENRARSHALAIECHLYDMGDKASTLMTWLDKRDKDCSWVILDIANVMPMTSAATSDTFAAYYEDLFSSATDRTEADCADFLKDIALQTLMEKVRETLEADLIEEGVTAAKRGLHLRKVAGPKGLPIELYKVIADKVAKLMMAMFQAAQGEGFLLKVQRIATIAVILKKGKPPTDCSSYRHICLLNAEAKGLAKVLPPDCTK</sequence>
<dbReference type="EMBL" id="JANPWB010000009">
    <property type="protein sequence ID" value="KAJ1153191.1"/>
    <property type="molecule type" value="Genomic_DNA"/>
</dbReference>
<dbReference type="Proteomes" id="UP001066276">
    <property type="component" value="Chromosome 5"/>
</dbReference>
<reference evidence="1" key="1">
    <citation type="journal article" date="2022" name="bioRxiv">
        <title>Sequencing and chromosome-scale assembly of the giantPleurodeles waltlgenome.</title>
        <authorList>
            <person name="Brown T."/>
            <person name="Elewa A."/>
            <person name="Iarovenko S."/>
            <person name="Subramanian E."/>
            <person name="Araus A.J."/>
            <person name="Petzold A."/>
            <person name="Susuki M."/>
            <person name="Suzuki K.-i.T."/>
            <person name="Hayashi T."/>
            <person name="Toyoda A."/>
            <person name="Oliveira C."/>
            <person name="Osipova E."/>
            <person name="Leigh N.D."/>
            <person name="Simon A."/>
            <person name="Yun M.H."/>
        </authorList>
    </citation>
    <scope>NUCLEOTIDE SEQUENCE</scope>
    <source>
        <strain evidence="1">20211129_DDA</strain>
        <tissue evidence="1">Liver</tissue>
    </source>
</reference>